<dbReference type="InterPro" id="IPR000150">
    <property type="entry name" value="Cof"/>
</dbReference>
<reference evidence="1" key="1">
    <citation type="submission" date="2020-10" db="EMBL/GenBank/DDBJ databases">
        <authorList>
            <person name="Gilroy R."/>
        </authorList>
    </citation>
    <scope>NUCLEOTIDE SEQUENCE</scope>
    <source>
        <strain evidence="1">CHK123-3438</strain>
    </source>
</reference>
<dbReference type="GO" id="GO:0000287">
    <property type="term" value="F:magnesium ion binding"/>
    <property type="evidence" value="ECO:0007669"/>
    <property type="project" value="TreeGrafter"/>
</dbReference>
<proteinExistence type="predicted"/>
<dbReference type="CDD" id="cd07516">
    <property type="entry name" value="HAD_Pase"/>
    <property type="match status" value="1"/>
</dbReference>
<dbReference type="PANTHER" id="PTHR10000:SF55">
    <property type="entry name" value="5-AMINO-6-(5-PHOSPHO-D-RIBITYLAMINO)URACIL PHOSPHATASE YCSE"/>
    <property type="match status" value="1"/>
</dbReference>
<evidence type="ECO:0000313" key="1">
    <source>
        <dbReference type="EMBL" id="HIT42279.1"/>
    </source>
</evidence>
<dbReference type="PANTHER" id="PTHR10000">
    <property type="entry name" value="PHOSPHOSERINE PHOSPHATASE"/>
    <property type="match status" value="1"/>
</dbReference>
<dbReference type="PROSITE" id="PS01229">
    <property type="entry name" value="COF_2"/>
    <property type="match status" value="1"/>
</dbReference>
<comment type="caution">
    <text evidence="1">The sequence shown here is derived from an EMBL/GenBank/DDBJ whole genome shotgun (WGS) entry which is preliminary data.</text>
</comment>
<dbReference type="SUPFAM" id="SSF56784">
    <property type="entry name" value="HAD-like"/>
    <property type="match status" value="1"/>
</dbReference>
<sequence length="279" mass="30352">MMDIRLIAIDMDGTLLDDEKRLSERNRAALKACLDRGIYIVPATGRPAGGIPEAVCSIPGIRYGILTNGAKVADLETGKIIAEAQIGWEQAVQVLEFLSQFPAAYDPYIGGRGKMEGRFRDHLDRYGLPPAMQKLVLSTRDQVEDEIALVRDGQLSVEKINVFTADRKLRAMLWERLEGFEGLAVTSSLEYNLEINAAAATKGNGLLCLAEYLGLKPEQTMAFGDGSNDLSMIQAAGLGVAMENAMEILKQQADYITGSNQEDGVASAIEHFILSAARQ</sequence>
<dbReference type="NCBIfam" id="TIGR00099">
    <property type="entry name" value="Cof-subfamily"/>
    <property type="match status" value="1"/>
</dbReference>
<dbReference type="SFLD" id="SFLDS00003">
    <property type="entry name" value="Haloacid_Dehalogenase"/>
    <property type="match status" value="1"/>
</dbReference>
<dbReference type="GO" id="GO:0005829">
    <property type="term" value="C:cytosol"/>
    <property type="evidence" value="ECO:0007669"/>
    <property type="project" value="TreeGrafter"/>
</dbReference>
<dbReference type="Gene3D" id="3.40.50.1000">
    <property type="entry name" value="HAD superfamily/HAD-like"/>
    <property type="match status" value="1"/>
</dbReference>
<name>A0A9D1KFV0_9FIRM</name>
<reference evidence="1" key="2">
    <citation type="journal article" date="2021" name="PeerJ">
        <title>Extensive microbial diversity within the chicken gut microbiome revealed by metagenomics and culture.</title>
        <authorList>
            <person name="Gilroy R."/>
            <person name="Ravi A."/>
            <person name="Getino M."/>
            <person name="Pursley I."/>
            <person name="Horton D.L."/>
            <person name="Alikhan N.F."/>
            <person name="Baker D."/>
            <person name="Gharbi K."/>
            <person name="Hall N."/>
            <person name="Watson M."/>
            <person name="Adriaenssens E.M."/>
            <person name="Foster-Nyarko E."/>
            <person name="Jarju S."/>
            <person name="Secka A."/>
            <person name="Antonio M."/>
            <person name="Oren A."/>
            <person name="Chaudhuri R.R."/>
            <person name="La Ragione R."/>
            <person name="Hildebrand F."/>
            <person name="Pallen M.J."/>
        </authorList>
    </citation>
    <scope>NUCLEOTIDE SEQUENCE</scope>
    <source>
        <strain evidence="1">CHK123-3438</strain>
    </source>
</reference>
<dbReference type="Gene3D" id="3.30.1240.10">
    <property type="match status" value="1"/>
</dbReference>
<dbReference type="AlphaFoldDB" id="A0A9D1KFV0"/>
<dbReference type="EMBL" id="DVKS01000161">
    <property type="protein sequence ID" value="HIT42279.1"/>
    <property type="molecule type" value="Genomic_DNA"/>
</dbReference>
<organism evidence="1 2">
    <name type="scientific">Candidatus Caccovicinus merdipullorum</name>
    <dbReference type="NCBI Taxonomy" id="2840724"/>
    <lineage>
        <taxon>Bacteria</taxon>
        <taxon>Bacillati</taxon>
        <taxon>Bacillota</taxon>
        <taxon>Clostridia</taxon>
        <taxon>Eubacteriales</taxon>
        <taxon>Candidatus Caccovicinus</taxon>
    </lineage>
</organism>
<accession>A0A9D1KFV0</accession>
<dbReference type="InterPro" id="IPR036412">
    <property type="entry name" value="HAD-like_sf"/>
</dbReference>
<protein>
    <submittedName>
        <fullName evidence="1">HAD family phosphatase</fullName>
    </submittedName>
</protein>
<evidence type="ECO:0000313" key="2">
    <source>
        <dbReference type="Proteomes" id="UP000886860"/>
    </source>
</evidence>
<gene>
    <name evidence="1" type="ORF">IAB60_09355</name>
</gene>
<dbReference type="Proteomes" id="UP000886860">
    <property type="component" value="Unassembled WGS sequence"/>
</dbReference>
<dbReference type="InterPro" id="IPR023214">
    <property type="entry name" value="HAD_sf"/>
</dbReference>
<dbReference type="GO" id="GO:0016791">
    <property type="term" value="F:phosphatase activity"/>
    <property type="evidence" value="ECO:0007669"/>
    <property type="project" value="TreeGrafter"/>
</dbReference>
<dbReference type="SFLD" id="SFLDG01140">
    <property type="entry name" value="C2.B:_Phosphomannomutase_and_P"/>
    <property type="match status" value="1"/>
</dbReference>
<dbReference type="Pfam" id="PF08282">
    <property type="entry name" value="Hydrolase_3"/>
    <property type="match status" value="1"/>
</dbReference>